<name>A0A6A6A2R6_9PLEO</name>
<dbReference type="EMBL" id="ML977514">
    <property type="protein sequence ID" value="KAF2126302.1"/>
    <property type="molecule type" value="Genomic_DNA"/>
</dbReference>
<reference evidence="2" key="1">
    <citation type="journal article" date="2020" name="Stud. Mycol.">
        <title>101 Dothideomycetes genomes: a test case for predicting lifestyles and emergence of pathogens.</title>
        <authorList>
            <person name="Haridas S."/>
            <person name="Albert R."/>
            <person name="Binder M."/>
            <person name="Bloem J."/>
            <person name="Labutti K."/>
            <person name="Salamov A."/>
            <person name="Andreopoulos B."/>
            <person name="Baker S."/>
            <person name="Barry K."/>
            <person name="Bills G."/>
            <person name="Bluhm B."/>
            <person name="Cannon C."/>
            <person name="Castanera R."/>
            <person name="Culley D."/>
            <person name="Daum C."/>
            <person name="Ezra D."/>
            <person name="Gonzalez J."/>
            <person name="Henrissat B."/>
            <person name="Kuo A."/>
            <person name="Liang C."/>
            <person name="Lipzen A."/>
            <person name="Lutzoni F."/>
            <person name="Magnuson J."/>
            <person name="Mondo S."/>
            <person name="Nolan M."/>
            <person name="Ohm R."/>
            <person name="Pangilinan J."/>
            <person name="Park H.-J."/>
            <person name="Ramirez L."/>
            <person name="Alfaro M."/>
            <person name="Sun H."/>
            <person name="Tritt A."/>
            <person name="Yoshinaga Y."/>
            <person name="Zwiers L.-H."/>
            <person name="Turgeon B."/>
            <person name="Goodwin S."/>
            <person name="Spatafora J."/>
            <person name="Crous P."/>
            <person name="Grigoriev I."/>
        </authorList>
    </citation>
    <scope>NUCLEOTIDE SEQUENCE</scope>
    <source>
        <strain evidence="2">CBS 119687</strain>
    </source>
</reference>
<feature type="region of interest" description="Disordered" evidence="1">
    <location>
        <begin position="1"/>
        <end position="23"/>
    </location>
</feature>
<gene>
    <name evidence="2" type="ORF">P153DRAFT_408402</name>
</gene>
<protein>
    <submittedName>
        <fullName evidence="2">Uncharacterized protein</fullName>
    </submittedName>
</protein>
<dbReference type="AlphaFoldDB" id="A0A6A6A2R6"/>
<dbReference type="RefSeq" id="XP_033520694.1">
    <property type="nucleotide sequence ID" value="XM_033672057.1"/>
</dbReference>
<evidence type="ECO:0000256" key="1">
    <source>
        <dbReference type="SAM" id="MobiDB-lite"/>
    </source>
</evidence>
<proteinExistence type="predicted"/>
<accession>A0A6A6A2R6</accession>
<evidence type="ECO:0000313" key="3">
    <source>
        <dbReference type="Proteomes" id="UP000799771"/>
    </source>
</evidence>
<organism evidence="2 3">
    <name type="scientific">Dothidotthia symphoricarpi CBS 119687</name>
    <dbReference type="NCBI Taxonomy" id="1392245"/>
    <lineage>
        <taxon>Eukaryota</taxon>
        <taxon>Fungi</taxon>
        <taxon>Dikarya</taxon>
        <taxon>Ascomycota</taxon>
        <taxon>Pezizomycotina</taxon>
        <taxon>Dothideomycetes</taxon>
        <taxon>Pleosporomycetidae</taxon>
        <taxon>Pleosporales</taxon>
        <taxon>Dothidotthiaceae</taxon>
        <taxon>Dothidotthia</taxon>
    </lineage>
</organism>
<dbReference type="GeneID" id="54412489"/>
<dbReference type="Proteomes" id="UP000799771">
    <property type="component" value="Unassembled WGS sequence"/>
</dbReference>
<sequence>MATKQFNTGDVPPRARPASHETQPFLKLDNTRPPNACRTSLYYDLTSLWHFLDSVASTKHPGIMEDTEALVLKLVRKVPPPYTPLRNEEYRVMHLQPQNSNGIVKCSFVSATVEERAGKYNAMSYCWGPMPQPRKIPFLERKANGGNSNIVHHALCLAGPRTRG</sequence>
<evidence type="ECO:0000313" key="2">
    <source>
        <dbReference type="EMBL" id="KAF2126302.1"/>
    </source>
</evidence>
<keyword evidence="3" id="KW-1185">Reference proteome</keyword>